<dbReference type="Pfam" id="PF01145">
    <property type="entry name" value="Band_7"/>
    <property type="match status" value="1"/>
</dbReference>
<evidence type="ECO:0000256" key="5">
    <source>
        <dbReference type="ARBA" id="ARBA00023136"/>
    </source>
</evidence>
<gene>
    <name evidence="8" type="primary">hflC</name>
    <name evidence="8" type="ORF">ACFOHL_01745</name>
</gene>
<dbReference type="PANTHER" id="PTHR42911">
    <property type="entry name" value="MODULATOR OF FTSH PROTEASE HFLC"/>
    <property type="match status" value="1"/>
</dbReference>
<keyword evidence="8" id="KW-0378">Hydrolase</keyword>
<evidence type="ECO:0000256" key="4">
    <source>
        <dbReference type="ARBA" id="ARBA00022989"/>
    </source>
</evidence>
<comment type="subcellular location">
    <subcellularLocation>
        <location evidence="1">Membrane</location>
        <topology evidence="1">Single-pass membrane protein</topology>
    </subcellularLocation>
</comment>
<name>A0ABV7FM62_9ALTE</name>
<evidence type="ECO:0000256" key="2">
    <source>
        <dbReference type="ARBA" id="ARBA00007862"/>
    </source>
</evidence>
<dbReference type="CDD" id="cd03405">
    <property type="entry name" value="SPFH_HflC"/>
    <property type="match status" value="1"/>
</dbReference>
<organism evidence="8 9">
    <name type="scientific">Agaribacter flavus</name>
    <dbReference type="NCBI Taxonomy" id="1902781"/>
    <lineage>
        <taxon>Bacteria</taxon>
        <taxon>Pseudomonadati</taxon>
        <taxon>Pseudomonadota</taxon>
        <taxon>Gammaproteobacteria</taxon>
        <taxon>Alteromonadales</taxon>
        <taxon>Alteromonadaceae</taxon>
        <taxon>Agaribacter</taxon>
    </lineage>
</organism>
<dbReference type="GO" id="GO:0006508">
    <property type="term" value="P:proteolysis"/>
    <property type="evidence" value="ECO:0007669"/>
    <property type="project" value="UniProtKB-KW"/>
</dbReference>
<dbReference type="RefSeq" id="WP_376918473.1">
    <property type="nucleotide sequence ID" value="NZ_JBHRSW010000004.1"/>
</dbReference>
<reference evidence="9" key="1">
    <citation type="journal article" date="2019" name="Int. J. Syst. Evol. Microbiol.">
        <title>The Global Catalogue of Microorganisms (GCM) 10K type strain sequencing project: providing services to taxonomists for standard genome sequencing and annotation.</title>
        <authorList>
            <consortium name="The Broad Institute Genomics Platform"/>
            <consortium name="The Broad Institute Genome Sequencing Center for Infectious Disease"/>
            <person name="Wu L."/>
            <person name="Ma J."/>
        </authorList>
    </citation>
    <scope>NUCLEOTIDE SEQUENCE [LARGE SCALE GENOMIC DNA]</scope>
    <source>
        <strain evidence="9">KCTC 52473</strain>
    </source>
</reference>
<keyword evidence="5" id="KW-0472">Membrane</keyword>
<evidence type="ECO:0000313" key="9">
    <source>
        <dbReference type="Proteomes" id="UP001595478"/>
    </source>
</evidence>
<proteinExistence type="inferred from homology"/>
<feature type="domain" description="Band 7" evidence="7">
    <location>
        <begin position="20"/>
        <end position="189"/>
    </location>
</feature>
<evidence type="ECO:0000259" key="7">
    <source>
        <dbReference type="SMART" id="SM00244"/>
    </source>
</evidence>
<evidence type="ECO:0000256" key="1">
    <source>
        <dbReference type="ARBA" id="ARBA00004167"/>
    </source>
</evidence>
<dbReference type="EMBL" id="JBHRSW010000004">
    <property type="protein sequence ID" value="MFC3120336.1"/>
    <property type="molecule type" value="Genomic_DNA"/>
</dbReference>
<evidence type="ECO:0000313" key="8">
    <source>
        <dbReference type="EMBL" id="MFC3120336.1"/>
    </source>
</evidence>
<dbReference type="SMART" id="SM00244">
    <property type="entry name" value="PHB"/>
    <property type="match status" value="1"/>
</dbReference>
<dbReference type="PIRSF" id="PIRSF005651">
    <property type="entry name" value="HflC"/>
    <property type="match status" value="1"/>
</dbReference>
<keyword evidence="8" id="KW-0645">Protease</keyword>
<keyword evidence="4" id="KW-1133">Transmembrane helix</keyword>
<evidence type="ECO:0000256" key="3">
    <source>
        <dbReference type="ARBA" id="ARBA00022692"/>
    </source>
</evidence>
<dbReference type="Proteomes" id="UP001595478">
    <property type="component" value="Unassembled WGS sequence"/>
</dbReference>
<dbReference type="PANTHER" id="PTHR42911:SF1">
    <property type="entry name" value="MODULATOR OF FTSH PROTEASE HFLC"/>
    <property type="match status" value="1"/>
</dbReference>
<dbReference type="GO" id="GO:0008233">
    <property type="term" value="F:peptidase activity"/>
    <property type="evidence" value="ECO:0007669"/>
    <property type="project" value="UniProtKB-KW"/>
</dbReference>
<accession>A0ABV7FM62</accession>
<evidence type="ECO:0000256" key="6">
    <source>
        <dbReference type="PIRNR" id="PIRNR005651"/>
    </source>
</evidence>
<comment type="similarity">
    <text evidence="2 6">Belongs to the band 7/mec-2 family. HflC subfamily.</text>
</comment>
<comment type="caution">
    <text evidence="8">The sequence shown here is derived from an EMBL/GenBank/DDBJ whole genome shotgun (WGS) entry which is preliminary data.</text>
</comment>
<dbReference type="Gene3D" id="3.30.479.30">
    <property type="entry name" value="Band 7 domain"/>
    <property type="match status" value="1"/>
</dbReference>
<dbReference type="InterPro" id="IPR010200">
    <property type="entry name" value="HflC"/>
</dbReference>
<sequence>MKRIVWFSLLLVVGLYLAATSVIAVKETEIVVISQFGRPVSVISEAGPAFKLPKPIQTTKRLDKRLNMFQMPASEYGTLDQRNLVLDVFVLWKIADPRTFLASVRNSEIAEQRLETLTHAEVGAAIGAVPLNEIFTVEQQSSQVEQTFAQVTQSANTLALQELGIEVVSVRPKRLGFPKQNLLAIYKRMESEWDKLARQYRAEGQEAAAKIRAETALEVSNLKAVAYRDAQTVIGNSEAEAASLYAKSFEEHQEYYKFTRELEAYKKILNNDTQLILSSDTPIFRALLQPPEDVKQ</sequence>
<protein>
    <recommendedName>
        <fullName evidence="6">Protein HflC</fullName>
    </recommendedName>
</protein>
<comment type="function">
    <text evidence="6">HflC and HflK could regulate a protease.</text>
</comment>
<dbReference type="InterPro" id="IPR001107">
    <property type="entry name" value="Band_7"/>
</dbReference>
<dbReference type="InterPro" id="IPR036013">
    <property type="entry name" value="Band_7/SPFH_dom_sf"/>
</dbReference>
<keyword evidence="3" id="KW-0812">Transmembrane</keyword>
<keyword evidence="9" id="KW-1185">Reference proteome</keyword>
<dbReference type="SUPFAM" id="SSF117892">
    <property type="entry name" value="Band 7/SPFH domain"/>
    <property type="match status" value="1"/>
</dbReference>